<organism evidence="1 2">
    <name type="scientific">Polluticaenibacter yanchengensis</name>
    <dbReference type="NCBI Taxonomy" id="3014562"/>
    <lineage>
        <taxon>Bacteria</taxon>
        <taxon>Pseudomonadati</taxon>
        <taxon>Bacteroidota</taxon>
        <taxon>Chitinophagia</taxon>
        <taxon>Chitinophagales</taxon>
        <taxon>Chitinophagaceae</taxon>
        <taxon>Polluticaenibacter</taxon>
    </lineage>
</organism>
<dbReference type="Gene3D" id="3.40.50.2000">
    <property type="entry name" value="Glycogen Phosphorylase B"/>
    <property type="match status" value="2"/>
</dbReference>
<dbReference type="GO" id="GO:0016757">
    <property type="term" value="F:glycosyltransferase activity"/>
    <property type="evidence" value="ECO:0007669"/>
    <property type="project" value="UniProtKB-KW"/>
</dbReference>
<dbReference type="Proteomes" id="UP001210231">
    <property type="component" value="Unassembled WGS sequence"/>
</dbReference>
<evidence type="ECO:0000313" key="1">
    <source>
        <dbReference type="EMBL" id="MDA3616405.1"/>
    </source>
</evidence>
<accession>A0ABT4UNM1</accession>
<proteinExistence type="predicted"/>
<sequence length="355" mass="41095">MHILILCPHPISISPSTRFRVNHYITQNSNTNIHFHVHPFIDIDTWNILYEPGHQLKKAMGILKGFFKRFKVILGLSKYDYVYIHREAAPVGFPVFEWLIARVFKKKIIYDFDDSIWVRNNSAANPIALFLKAPWKVKYICKWSYKVSVGNEYLANYVRQYNTNVQIIPTVVDTDNLHNRIHEHLPGNLPTIGWTGTFTNHHFLEQLTPVIQNLKKKYHFNFLIISNKNPNLKAVEYSFIKWDMATEMEDLNKIDIGLMPIDDSEVAKGKCAFKAIQYMALGIPAVVSNISANATVVTNNSDGYLCRTSQEWEQALESLLIDVEHRQKMGVQARRKIVDQFSVTATIQSFYDLFK</sequence>
<evidence type="ECO:0000313" key="2">
    <source>
        <dbReference type="Proteomes" id="UP001210231"/>
    </source>
</evidence>
<keyword evidence="2" id="KW-1185">Reference proteome</keyword>
<dbReference type="SUPFAM" id="SSF53756">
    <property type="entry name" value="UDP-Glycosyltransferase/glycogen phosphorylase"/>
    <property type="match status" value="1"/>
</dbReference>
<reference evidence="1 2" key="1">
    <citation type="submission" date="2022-12" db="EMBL/GenBank/DDBJ databases">
        <title>Chitinophagaceae gen. sp. nov., a new member of the family Chitinophagaceae, isolated from soil in a chemical factory.</title>
        <authorList>
            <person name="Ke Z."/>
        </authorList>
    </citation>
    <scope>NUCLEOTIDE SEQUENCE [LARGE SCALE GENOMIC DNA]</scope>
    <source>
        <strain evidence="1 2">LY-5</strain>
    </source>
</reference>
<name>A0ABT4UNM1_9BACT</name>
<dbReference type="PANTHER" id="PTHR12526:SF630">
    <property type="entry name" value="GLYCOSYLTRANSFERASE"/>
    <property type="match status" value="1"/>
</dbReference>
<keyword evidence="1" id="KW-0808">Transferase</keyword>
<dbReference type="Pfam" id="PF13692">
    <property type="entry name" value="Glyco_trans_1_4"/>
    <property type="match status" value="1"/>
</dbReference>
<dbReference type="EC" id="2.4.-.-" evidence="1"/>
<dbReference type="RefSeq" id="WP_407032734.1">
    <property type="nucleotide sequence ID" value="NZ_JAQGEF010000029.1"/>
</dbReference>
<dbReference type="EMBL" id="JAQGEF010000029">
    <property type="protein sequence ID" value="MDA3616405.1"/>
    <property type="molecule type" value="Genomic_DNA"/>
</dbReference>
<gene>
    <name evidence="1" type="ORF">O3P16_16450</name>
</gene>
<keyword evidence="1" id="KW-0328">Glycosyltransferase</keyword>
<comment type="caution">
    <text evidence="1">The sequence shown here is derived from an EMBL/GenBank/DDBJ whole genome shotgun (WGS) entry which is preliminary data.</text>
</comment>
<protein>
    <submittedName>
        <fullName evidence="1">Glycosyltransferase</fullName>
        <ecNumber evidence="1">2.4.-.-</ecNumber>
    </submittedName>
</protein>
<dbReference type="PANTHER" id="PTHR12526">
    <property type="entry name" value="GLYCOSYLTRANSFERASE"/>
    <property type="match status" value="1"/>
</dbReference>